<dbReference type="OrthoDB" id="1735038at2759"/>
<dbReference type="GO" id="GO:0070008">
    <property type="term" value="F:serine-type exopeptidase activity"/>
    <property type="evidence" value="ECO:0007669"/>
    <property type="project" value="InterPro"/>
</dbReference>
<keyword evidence="4" id="KW-0378">Hydrolase</keyword>
<evidence type="ECO:0000256" key="1">
    <source>
        <dbReference type="ARBA" id="ARBA00011079"/>
    </source>
</evidence>
<sequence length="486" mass="54946">MKAETLIILLFFLSFSHSLPTFLRHKWLQREKYFRHLSSQDLKLPKDLWFTQSRDHFREVDTTTWQQRYWVNDSFWDKENGPVFLMIGGEGEADPKWVVEGEMMVLAEKYHALAFQLEHRFYGKSQPGADLSMDYITLLNSRQALEDLAYFRMNMTTKYNMTDANRWIAFGGSYPGALAAWLRMKYPDIVYGSIASSAPIQAKFDFYEYFEVVSASLEQARNGPACVAAINAAFSLLNKLILDNSKWASLDKMFNLTVGLTTPEDGKMLAMSLAGIFAGIVQYNNDSRGSAVYNMSLLCDVMTNDSISEPIDRLAHLSRSPALFDNDVSFQDYVKFLSNVTIDPAQGDRQWTYQTCDSFGYFQTADSPHQPFGTLFDTALYTLICNQVFGFTEKDIPVNVNNTNEFYGGLNFNKTAVTNIVFPNGSIDPWHSLSVTANVSESVTAVFINGTAHCANMYPANPYDKPQLVAARKEIDAILGSWLAKT</sequence>
<name>A0A1X7UV33_AMPQE</name>
<dbReference type="EnsemblMetazoa" id="XM_003386627.2">
    <property type="protein sequence ID" value="XP_003386675.1"/>
    <property type="gene ID" value="LOC100638468"/>
</dbReference>
<dbReference type="PANTHER" id="PTHR11010">
    <property type="entry name" value="PROTEASE S28 PRO-X CARBOXYPEPTIDASE-RELATED"/>
    <property type="match status" value="1"/>
</dbReference>
<feature type="chain" id="PRO_5010859276" description="Serine protease K12H4.7" evidence="6">
    <location>
        <begin position="19"/>
        <end position="486"/>
    </location>
</feature>
<feature type="signal peptide" evidence="6">
    <location>
        <begin position="1"/>
        <end position="18"/>
    </location>
</feature>
<dbReference type="SUPFAM" id="SSF53474">
    <property type="entry name" value="alpha/beta-Hydrolases"/>
    <property type="match status" value="1"/>
</dbReference>
<evidence type="ECO:0000256" key="2">
    <source>
        <dbReference type="ARBA" id="ARBA00022670"/>
    </source>
</evidence>
<evidence type="ECO:0000313" key="8">
    <source>
        <dbReference type="Proteomes" id="UP000007879"/>
    </source>
</evidence>
<organism evidence="7">
    <name type="scientific">Amphimedon queenslandica</name>
    <name type="common">Sponge</name>
    <dbReference type="NCBI Taxonomy" id="400682"/>
    <lineage>
        <taxon>Eukaryota</taxon>
        <taxon>Metazoa</taxon>
        <taxon>Porifera</taxon>
        <taxon>Demospongiae</taxon>
        <taxon>Heteroscleromorpha</taxon>
        <taxon>Haplosclerida</taxon>
        <taxon>Niphatidae</taxon>
        <taxon>Amphimedon</taxon>
    </lineage>
</organism>
<accession>A0A1X7UV33</accession>
<reference evidence="8" key="1">
    <citation type="journal article" date="2010" name="Nature">
        <title>The Amphimedon queenslandica genome and the evolution of animal complexity.</title>
        <authorList>
            <person name="Srivastava M."/>
            <person name="Simakov O."/>
            <person name="Chapman J."/>
            <person name="Fahey B."/>
            <person name="Gauthier M.E."/>
            <person name="Mitros T."/>
            <person name="Richards G.S."/>
            <person name="Conaco C."/>
            <person name="Dacre M."/>
            <person name="Hellsten U."/>
            <person name="Larroux C."/>
            <person name="Putnam N.H."/>
            <person name="Stanke M."/>
            <person name="Adamska M."/>
            <person name="Darling A."/>
            <person name="Degnan S.M."/>
            <person name="Oakley T.H."/>
            <person name="Plachetzki D.C."/>
            <person name="Zhai Y."/>
            <person name="Adamski M."/>
            <person name="Calcino A."/>
            <person name="Cummins S.F."/>
            <person name="Goodstein D.M."/>
            <person name="Harris C."/>
            <person name="Jackson D.J."/>
            <person name="Leys S.P."/>
            <person name="Shu S."/>
            <person name="Woodcroft B.J."/>
            <person name="Vervoort M."/>
            <person name="Kosik K.S."/>
            <person name="Manning G."/>
            <person name="Degnan B.M."/>
            <person name="Rokhsar D.S."/>
        </authorList>
    </citation>
    <scope>NUCLEOTIDE SEQUENCE [LARGE SCALE GENOMIC DNA]</scope>
</reference>
<reference evidence="7" key="2">
    <citation type="submission" date="2017-05" db="UniProtKB">
        <authorList>
            <consortium name="EnsemblMetazoa"/>
        </authorList>
    </citation>
    <scope>IDENTIFICATION</scope>
</reference>
<evidence type="ECO:0000256" key="3">
    <source>
        <dbReference type="ARBA" id="ARBA00022729"/>
    </source>
</evidence>
<evidence type="ECO:0000256" key="5">
    <source>
        <dbReference type="ARBA" id="ARBA00023180"/>
    </source>
</evidence>
<dbReference type="GO" id="GO:0008239">
    <property type="term" value="F:dipeptidyl-peptidase activity"/>
    <property type="evidence" value="ECO:0007669"/>
    <property type="project" value="TreeGrafter"/>
</dbReference>
<keyword evidence="8" id="KW-1185">Reference proteome</keyword>
<evidence type="ECO:0000256" key="6">
    <source>
        <dbReference type="SAM" id="SignalP"/>
    </source>
</evidence>
<dbReference type="PANTHER" id="PTHR11010:SF117">
    <property type="entry name" value="SERINE PROTEASE 16"/>
    <property type="match status" value="1"/>
</dbReference>
<dbReference type="InterPro" id="IPR029058">
    <property type="entry name" value="AB_hydrolase_fold"/>
</dbReference>
<evidence type="ECO:0000313" key="7">
    <source>
        <dbReference type="EnsemblMetazoa" id="Aqu2.1.31840_001"/>
    </source>
</evidence>
<dbReference type="eggNOG" id="KOG2182">
    <property type="taxonomic scope" value="Eukaryota"/>
</dbReference>
<evidence type="ECO:0008006" key="9">
    <source>
        <dbReference type="Google" id="ProtNLM"/>
    </source>
</evidence>
<protein>
    <recommendedName>
        <fullName evidence="9">Serine protease K12H4.7</fullName>
    </recommendedName>
</protein>
<proteinExistence type="inferred from homology"/>
<keyword evidence="2" id="KW-0645">Protease</keyword>
<dbReference type="EnsemblMetazoa" id="Aqu2.1.31840_001">
    <property type="protein sequence ID" value="Aqu2.1.31840_001"/>
    <property type="gene ID" value="Aqu2.1.31840"/>
</dbReference>
<dbReference type="InterPro" id="IPR042269">
    <property type="entry name" value="Ser_carbopepase_S28_SKS"/>
</dbReference>
<dbReference type="Gene3D" id="3.40.50.1820">
    <property type="entry name" value="alpha/beta hydrolase"/>
    <property type="match status" value="1"/>
</dbReference>
<dbReference type="Gene3D" id="1.20.120.980">
    <property type="entry name" value="Serine carboxypeptidase S28, SKS domain"/>
    <property type="match status" value="1"/>
</dbReference>
<dbReference type="AlphaFoldDB" id="A0A1X7UV33"/>
<keyword evidence="3 6" id="KW-0732">Signal</keyword>
<dbReference type="KEGG" id="aqu:100638468"/>
<gene>
    <name evidence="7" type="primary">100638468</name>
</gene>
<comment type="similarity">
    <text evidence="1">Belongs to the peptidase S28 family.</text>
</comment>
<keyword evidence="5" id="KW-0325">Glycoprotein</keyword>
<dbReference type="GO" id="GO:0006508">
    <property type="term" value="P:proteolysis"/>
    <property type="evidence" value="ECO:0007669"/>
    <property type="project" value="UniProtKB-KW"/>
</dbReference>
<dbReference type="InParanoid" id="A0A1X7UV33"/>
<dbReference type="Proteomes" id="UP000007879">
    <property type="component" value="Unassembled WGS sequence"/>
</dbReference>
<dbReference type="InterPro" id="IPR008758">
    <property type="entry name" value="Peptidase_S28"/>
</dbReference>
<evidence type="ECO:0000256" key="4">
    <source>
        <dbReference type="ARBA" id="ARBA00022801"/>
    </source>
</evidence>
<dbReference type="Pfam" id="PF05577">
    <property type="entry name" value="Peptidase_S28"/>
    <property type="match status" value="1"/>
</dbReference>